<reference evidence="2 3" key="2">
    <citation type="submission" date="2014-09" db="EMBL/GenBank/DDBJ databases">
        <authorList>
            <consortium name="NBRP consortium"/>
            <person name="Sawabe T."/>
            <person name="Meirelles P."/>
            <person name="Nakanishi M."/>
            <person name="Sayaka M."/>
            <person name="Hattori M."/>
            <person name="Ohkuma M."/>
        </authorList>
    </citation>
    <scope>NUCLEOTIDE SEQUENCE [LARGE SCALE GENOMIC DNA]</scope>
    <source>
        <strain evidence="2 3">JCM 19240</strain>
    </source>
</reference>
<evidence type="ECO:0000313" key="2">
    <source>
        <dbReference type="EMBL" id="GAL33738.1"/>
    </source>
</evidence>
<dbReference type="GO" id="GO:0030638">
    <property type="term" value="P:polyketide metabolic process"/>
    <property type="evidence" value="ECO:0007669"/>
    <property type="project" value="InterPro"/>
</dbReference>
<dbReference type="SUPFAM" id="SSF54427">
    <property type="entry name" value="NTF2-like"/>
    <property type="match status" value="2"/>
</dbReference>
<organism evidence="2 3">
    <name type="scientific">Vibrio maritimus</name>
    <dbReference type="NCBI Taxonomy" id="990268"/>
    <lineage>
        <taxon>Bacteria</taxon>
        <taxon>Pseudomonadati</taxon>
        <taxon>Pseudomonadota</taxon>
        <taxon>Gammaproteobacteria</taxon>
        <taxon>Vibrionales</taxon>
        <taxon>Vibrionaceae</taxon>
        <taxon>Vibrio</taxon>
    </lineage>
</organism>
<dbReference type="Proteomes" id="UP000029224">
    <property type="component" value="Unassembled WGS sequence"/>
</dbReference>
<accession>A0A090T3F7</accession>
<dbReference type="InterPro" id="IPR009959">
    <property type="entry name" value="Cyclase_SnoaL-like"/>
</dbReference>
<dbReference type="PANTHER" id="PTHR38436">
    <property type="entry name" value="POLYKETIDE CYCLASE SNOAL-LIKE DOMAIN"/>
    <property type="match status" value="1"/>
</dbReference>
<dbReference type="InterPro" id="IPR037401">
    <property type="entry name" value="SnoaL-like"/>
</dbReference>
<proteinExistence type="predicted"/>
<name>A0A090T3F7_9VIBR</name>
<dbReference type="OrthoDB" id="9812089at2"/>
<dbReference type="AlphaFoldDB" id="A0A090T3F7"/>
<keyword evidence="3" id="KW-1185">Reference proteome</keyword>
<feature type="domain" description="SnoaL-like" evidence="1">
    <location>
        <begin position="31"/>
        <end position="107"/>
    </location>
</feature>
<protein>
    <submittedName>
        <fullName evidence="2">Possible membrane protein</fullName>
    </submittedName>
</protein>
<sequence length="248" mass="28551">MSQKLHNATNLYMEGIRDGNARQAVTKYTGARYTQHSTGVKNGIEGFVEFFEPFIERCHDRDIRIVRSIVDGQYVFVQAYQNINKGEAYWVTTDLFDTDENDKIIEHWDVISAYVENADTKRDQISGATGSVDLDKTEDNKALVREFLCDVMVLGQQEKMRNYVDVSHIHIHSGLDIDSAVEYVGSYDQVFKIIGQGNMVAAYSRLNQGHNEIARFDIFRIENEKIVEWWINQELVPPKNEWVNGGKF</sequence>
<evidence type="ECO:0000313" key="3">
    <source>
        <dbReference type="Proteomes" id="UP000029224"/>
    </source>
</evidence>
<evidence type="ECO:0000259" key="1">
    <source>
        <dbReference type="Pfam" id="PF12680"/>
    </source>
</evidence>
<comment type="caution">
    <text evidence="2">The sequence shown here is derived from an EMBL/GenBank/DDBJ whole genome shotgun (WGS) entry which is preliminary data.</text>
</comment>
<dbReference type="InterPro" id="IPR032710">
    <property type="entry name" value="NTF2-like_dom_sf"/>
</dbReference>
<gene>
    <name evidence="2" type="ORF">JCM19240_2434</name>
</gene>
<dbReference type="EMBL" id="BBMT01000003">
    <property type="protein sequence ID" value="GAL33738.1"/>
    <property type="molecule type" value="Genomic_DNA"/>
</dbReference>
<dbReference type="Gene3D" id="3.10.450.50">
    <property type="match status" value="2"/>
</dbReference>
<dbReference type="PANTHER" id="PTHR38436:SF1">
    <property type="entry name" value="ESTER CYCLASE"/>
    <property type="match status" value="1"/>
</dbReference>
<reference evidence="2 3" key="1">
    <citation type="submission" date="2014-09" db="EMBL/GenBank/DDBJ databases">
        <title>Vibrio maritimus JCM 19240. (C210) whole genome shotgun sequence.</title>
        <authorList>
            <person name="Sawabe T."/>
            <person name="Meirelles P."/>
            <person name="Nakanishi M."/>
            <person name="Sayaka M."/>
            <person name="Hattori M."/>
            <person name="Ohkuma M."/>
        </authorList>
    </citation>
    <scope>NUCLEOTIDE SEQUENCE [LARGE SCALE GENOMIC DNA]</scope>
    <source>
        <strain evidence="2 3">JCM 19240</strain>
    </source>
</reference>
<dbReference type="Pfam" id="PF12680">
    <property type="entry name" value="SnoaL_2"/>
    <property type="match status" value="1"/>
</dbReference>